<keyword evidence="3" id="KW-1185">Reference proteome</keyword>
<gene>
    <name evidence="2" type="ORF">ALC57_09733</name>
</gene>
<sequence>SITNKTNISASVSINNVSLHRKDNIREDSIRDDGIREDSIRDDSIREDSIREDSNLEKENDFKAFLVQWACTHRISHVALSHLLSGLRAALPTFSNLPKCAKTLLRTPRSSVITEIFPGQYCHFSIEYSILQFLSRSKNTVSSPIQIQIGIDGLPISRSSSNQLWPILGRIMPNGKVFLIGCYFGKTKPADVNKFLQQFVEEISNLINKGVTYNEITFSISVHSIICDAPAKSFITLTKGHTGYFSCSKCTIEGDFIANRICFPNFHYEARTDDSFSNHIQEEHHLGRSILLNIPHFDIVSHIPLDYMHMICIGVVKKLIKLWISPLKTRCLFSYKMKNISKSLLDIRHFIPKEFARRPREIQDFAQWKATELRQFLLYTGSVVLQKELNSVIFSNFLTLHVAIRILCQRNPDEYIEYARKLLKHFVECFIKIYVLVRIACTYIYVGICIIIQYSPIQ</sequence>
<proteinExistence type="predicted"/>
<dbReference type="STRING" id="471704.A0A151J577"/>
<name>A0A151J577_9HYME</name>
<evidence type="ECO:0000313" key="3">
    <source>
        <dbReference type="Proteomes" id="UP000078492"/>
    </source>
</evidence>
<organism evidence="2 3">
    <name type="scientific">Trachymyrmex cornetzi</name>
    <dbReference type="NCBI Taxonomy" id="471704"/>
    <lineage>
        <taxon>Eukaryota</taxon>
        <taxon>Metazoa</taxon>
        <taxon>Ecdysozoa</taxon>
        <taxon>Arthropoda</taxon>
        <taxon>Hexapoda</taxon>
        <taxon>Insecta</taxon>
        <taxon>Pterygota</taxon>
        <taxon>Neoptera</taxon>
        <taxon>Endopterygota</taxon>
        <taxon>Hymenoptera</taxon>
        <taxon>Apocrita</taxon>
        <taxon>Aculeata</taxon>
        <taxon>Formicoidea</taxon>
        <taxon>Formicidae</taxon>
        <taxon>Myrmicinae</taxon>
        <taxon>Trachymyrmex</taxon>
    </lineage>
</organism>
<dbReference type="PANTHER" id="PTHR33053:SF24">
    <property type="entry name" value="TRANSPOSASE DOMAIN-CONTAINING PROTEIN"/>
    <property type="match status" value="1"/>
</dbReference>
<dbReference type="Proteomes" id="UP000078492">
    <property type="component" value="Unassembled WGS sequence"/>
</dbReference>
<evidence type="ECO:0000313" key="2">
    <source>
        <dbReference type="EMBL" id="KYN17972.1"/>
    </source>
</evidence>
<feature type="non-terminal residue" evidence="2">
    <location>
        <position position="1"/>
    </location>
</feature>
<keyword evidence="1" id="KW-0472">Membrane</keyword>
<protein>
    <recommendedName>
        <fullName evidence="4">DUF4806 domain-containing protein</fullName>
    </recommendedName>
</protein>
<evidence type="ECO:0000256" key="1">
    <source>
        <dbReference type="SAM" id="Phobius"/>
    </source>
</evidence>
<evidence type="ECO:0008006" key="4">
    <source>
        <dbReference type="Google" id="ProtNLM"/>
    </source>
</evidence>
<feature type="transmembrane region" description="Helical" evidence="1">
    <location>
        <begin position="429"/>
        <end position="454"/>
    </location>
</feature>
<keyword evidence="1" id="KW-1133">Transmembrane helix</keyword>
<reference evidence="2 3" key="1">
    <citation type="submission" date="2015-09" db="EMBL/GenBank/DDBJ databases">
        <title>Trachymyrmex cornetzi WGS genome.</title>
        <authorList>
            <person name="Nygaard S."/>
            <person name="Hu H."/>
            <person name="Boomsma J."/>
            <person name="Zhang G."/>
        </authorList>
    </citation>
    <scope>NUCLEOTIDE SEQUENCE [LARGE SCALE GENOMIC DNA]</scope>
    <source>
        <strain evidence="2">Tcor2-1</strain>
        <tissue evidence="2">Whole body</tissue>
    </source>
</reference>
<keyword evidence="1" id="KW-0812">Transmembrane</keyword>
<dbReference type="PANTHER" id="PTHR33053">
    <property type="entry name" value="PROTEIN, PUTATIVE-RELATED"/>
    <property type="match status" value="1"/>
</dbReference>
<dbReference type="EMBL" id="KQ980059">
    <property type="protein sequence ID" value="KYN17972.1"/>
    <property type="molecule type" value="Genomic_DNA"/>
</dbReference>
<accession>A0A151J577</accession>
<dbReference type="AlphaFoldDB" id="A0A151J577"/>